<evidence type="ECO:0000313" key="1">
    <source>
        <dbReference type="EMBL" id="MBX69945.1"/>
    </source>
</evidence>
<reference evidence="1" key="1">
    <citation type="submission" date="2018-02" db="EMBL/GenBank/DDBJ databases">
        <title>Rhizophora mucronata_Transcriptome.</title>
        <authorList>
            <person name="Meera S.P."/>
            <person name="Sreeshan A."/>
            <person name="Augustine A."/>
        </authorList>
    </citation>
    <scope>NUCLEOTIDE SEQUENCE</scope>
    <source>
        <tissue evidence="1">Leaf</tissue>
    </source>
</reference>
<accession>A0A2P2QSM5</accession>
<dbReference type="EMBL" id="GGEC01089461">
    <property type="protein sequence ID" value="MBX69945.1"/>
    <property type="molecule type" value="Transcribed_RNA"/>
</dbReference>
<protein>
    <submittedName>
        <fullName evidence="1">Uncharacterized protein</fullName>
    </submittedName>
</protein>
<proteinExistence type="predicted"/>
<organism evidence="1">
    <name type="scientific">Rhizophora mucronata</name>
    <name type="common">Asiatic mangrove</name>
    <dbReference type="NCBI Taxonomy" id="61149"/>
    <lineage>
        <taxon>Eukaryota</taxon>
        <taxon>Viridiplantae</taxon>
        <taxon>Streptophyta</taxon>
        <taxon>Embryophyta</taxon>
        <taxon>Tracheophyta</taxon>
        <taxon>Spermatophyta</taxon>
        <taxon>Magnoliopsida</taxon>
        <taxon>eudicotyledons</taxon>
        <taxon>Gunneridae</taxon>
        <taxon>Pentapetalae</taxon>
        <taxon>rosids</taxon>
        <taxon>fabids</taxon>
        <taxon>Malpighiales</taxon>
        <taxon>Rhizophoraceae</taxon>
        <taxon>Rhizophora</taxon>
    </lineage>
</organism>
<sequence length="63" mass="7357">MRKIATPSRWRSQGKWLPQKKQFTIRLLQEKPGKWCFLWTTPPPGEKRSLHIVTLSANPLLSS</sequence>
<name>A0A2P2QSM5_RHIMU</name>
<dbReference type="AlphaFoldDB" id="A0A2P2QSM5"/>